<evidence type="ECO:0000259" key="8">
    <source>
        <dbReference type="PROSITE" id="PS50893"/>
    </source>
</evidence>
<dbReference type="InterPro" id="IPR050319">
    <property type="entry name" value="ABC_transp_ATP-bind"/>
</dbReference>
<evidence type="ECO:0000256" key="4">
    <source>
        <dbReference type="ARBA" id="ARBA00022741"/>
    </source>
</evidence>
<keyword evidence="6" id="KW-0571">Peptide transport</keyword>
<feature type="domain" description="ABC transporter" evidence="8">
    <location>
        <begin position="5"/>
        <end position="241"/>
    </location>
</feature>
<dbReference type="PANTHER" id="PTHR43776">
    <property type="entry name" value="TRANSPORT ATP-BINDING PROTEIN"/>
    <property type="match status" value="1"/>
</dbReference>
<dbReference type="GO" id="GO:0016887">
    <property type="term" value="F:ATP hydrolysis activity"/>
    <property type="evidence" value="ECO:0007669"/>
    <property type="project" value="InterPro"/>
</dbReference>
<keyword evidence="7" id="KW-0653">Protein transport</keyword>
<name>A0AA96VK06_9STRE</name>
<comment type="subcellular location">
    <subcellularLocation>
        <location evidence="1">Cell membrane</location>
        <topology evidence="1">Peripheral membrane protein</topology>
    </subcellularLocation>
</comment>
<dbReference type="PROSITE" id="PS50893">
    <property type="entry name" value="ABC_TRANSPORTER_2"/>
    <property type="match status" value="1"/>
</dbReference>
<evidence type="ECO:0000256" key="2">
    <source>
        <dbReference type="ARBA" id="ARBA00005417"/>
    </source>
</evidence>
<keyword evidence="4" id="KW-0547">Nucleotide-binding</keyword>
<dbReference type="GO" id="GO:0005886">
    <property type="term" value="C:plasma membrane"/>
    <property type="evidence" value="ECO:0007669"/>
    <property type="project" value="UniProtKB-SubCell"/>
</dbReference>
<dbReference type="GO" id="GO:0055085">
    <property type="term" value="P:transmembrane transport"/>
    <property type="evidence" value="ECO:0007669"/>
    <property type="project" value="UniProtKB-ARBA"/>
</dbReference>
<gene>
    <name evidence="9" type="ORF">PW252_08220</name>
</gene>
<dbReference type="EMBL" id="CP118735">
    <property type="protein sequence ID" value="WNY50548.1"/>
    <property type="molecule type" value="Genomic_DNA"/>
</dbReference>
<dbReference type="InterPro" id="IPR003593">
    <property type="entry name" value="AAA+_ATPase"/>
</dbReference>
<dbReference type="GO" id="GO:0005524">
    <property type="term" value="F:ATP binding"/>
    <property type="evidence" value="ECO:0007669"/>
    <property type="project" value="UniProtKB-KW"/>
</dbReference>
<dbReference type="InterPro" id="IPR017871">
    <property type="entry name" value="ABC_transporter-like_CS"/>
</dbReference>
<dbReference type="PROSITE" id="PS00211">
    <property type="entry name" value="ABC_TRANSPORTER_1"/>
    <property type="match status" value="1"/>
</dbReference>
<evidence type="ECO:0000313" key="9">
    <source>
        <dbReference type="EMBL" id="WNY50548.1"/>
    </source>
</evidence>
<dbReference type="RefSeq" id="WP_248050984.1">
    <property type="nucleotide sequence ID" value="NZ_CP118735.1"/>
</dbReference>
<keyword evidence="5 9" id="KW-0067">ATP-binding</keyword>
<evidence type="ECO:0000256" key="5">
    <source>
        <dbReference type="ARBA" id="ARBA00022840"/>
    </source>
</evidence>
<dbReference type="GO" id="GO:0015833">
    <property type="term" value="P:peptide transport"/>
    <property type="evidence" value="ECO:0007669"/>
    <property type="project" value="UniProtKB-KW"/>
</dbReference>
<evidence type="ECO:0000256" key="6">
    <source>
        <dbReference type="ARBA" id="ARBA00022856"/>
    </source>
</evidence>
<dbReference type="InterPro" id="IPR003439">
    <property type="entry name" value="ABC_transporter-like_ATP-bd"/>
</dbReference>
<dbReference type="KEGG" id="sins:PW252_08220"/>
<dbReference type="Gene3D" id="3.40.50.300">
    <property type="entry name" value="P-loop containing nucleotide triphosphate hydrolases"/>
    <property type="match status" value="1"/>
</dbReference>
<dbReference type="PANTHER" id="PTHR43776:SF7">
    <property type="entry name" value="D,D-DIPEPTIDE TRANSPORT ATP-BINDING PROTEIN DDPF-RELATED"/>
    <property type="match status" value="1"/>
</dbReference>
<dbReference type="SMART" id="SM00382">
    <property type="entry name" value="AAA"/>
    <property type="match status" value="1"/>
</dbReference>
<sequence>MKSILRCQNLTYFYKNDVGIKNINFELFTGQALGLVGESGSGKSTIAQLLCRLMTLQEGSITLFDKPFQTVSDKEFYRLVQYIPQNPQEFFHPKRRIKESLEEAIDNFKLFPGENKLDVLMRSISEVGLKESHLYQFPHQLSGGECQRASIARALLVNPSLIICDEVTSALDVTIQAEIMKLLGKIKEKHDAAFLFIGHDIALVSQFCEQIIVLKDGQVVEQADTLAMVRHPRSSYTKLLLEAYGNG</sequence>
<evidence type="ECO:0000256" key="3">
    <source>
        <dbReference type="ARBA" id="ARBA00022448"/>
    </source>
</evidence>
<keyword evidence="3" id="KW-0813">Transport</keyword>
<comment type="similarity">
    <text evidence="2">Belongs to the ABC transporter superfamily.</text>
</comment>
<protein>
    <submittedName>
        <fullName evidence="9">Dipeptide/oligopeptide/nickel ABC transporter ATP-binding protein</fullName>
    </submittedName>
</protein>
<reference evidence="9" key="1">
    <citation type="submission" date="2023-02" db="EMBL/GenBank/DDBJ databases">
        <title>Streptococcus sp. Genome Sequencing and Assembly.</title>
        <authorList>
            <person name="Shore S.M."/>
            <person name="Nicholson T.L."/>
        </authorList>
    </citation>
    <scope>NUCLEOTIDE SEQUENCE</scope>
    <source>
        <strain evidence="9">29887</strain>
    </source>
</reference>
<accession>A0AA96VK06</accession>
<evidence type="ECO:0000256" key="1">
    <source>
        <dbReference type="ARBA" id="ARBA00004202"/>
    </source>
</evidence>
<dbReference type="InterPro" id="IPR027417">
    <property type="entry name" value="P-loop_NTPase"/>
</dbReference>
<dbReference type="AlphaFoldDB" id="A0AA96VK06"/>
<dbReference type="SUPFAM" id="SSF52540">
    <property type="entry name" value="P-loop containing nucleoside triphosphate hydrolases"/>
    <property type="match status" value="1"/>
</dbReference>
<organism evidence="9">
    <name type="scientific">Streptococcus iners</name>
    <dbReference type="NCBI Taxonomy" id="3028084"/>
    <lineage>
        <taxon>Bacteria</taxon>
        <taxon>Bacillati</taxon>
        <taxon>Bacillota</taxon>
        <taxon>Bacilli</taxon>
        <taxon>Lactobacillales</taxon>
        <taxon>Streptococcaceae</taxon>
        <taxon>Streptococcus</taxon>
    </lineage>
</organism>
<dbReference type="Pfam" id="PF00005">
    <property type="entry name" value="ABC_tran"/>
    <property type="match status" value="1"/>
</dbReference>
<dbReference type="GO" id="GO:0015031">
    <property type="term" value="P:protein transport"/>
    <property type="evidence" value="ECO:0007669"/>
    <property type="project" value="UniProtKB-KW"/>
</dbReference>
<evidence type="ECO:0000256" key="7">
    <source>
        <dbReference type="ARBA" id="ARBA00022927"/>
    </source>
</evidence>
<dbReference type="CDD" id="cd03257">
    <property type="entry name" value="ABC_NikE_OppD_transporters"/>
    <property type="match status" value="1"/>
</dbReference>
<proteinExistence type="inferred from homology"/>